<organism evidence="1">
    <name type="scientific">uncultured bacterium IN-11</name>
    <dbReference type="NCBI Taxonomy" id="1805589"/>
    <lineage>
        <taxon>Bacteria</taxon>
        <taxon>environmental samples</taxon>
    </lineage>
</organism>
<reference evidence="1" key="2">
    <citation type="submission" date="2016-02" db="EMBL/GenBank/DDBJ databases">
        <authorList>
            <person name="Wen L."/>
            <person name="He K."/>
            <person name="Yang H."/>
        </authorList>
    </citation>
    <scope>NUCLEOTIDE SEQUENCE</scope>
</reference>
<dbReference type="AlphaFoldDB" id="A0A142BWA1"/>
<protein>
    <submittedName>
        <fullName evidence="1">Uncharacterized protein</fullName>
    </submittedName>
</protein>
<proteinExistence type="predicted"/>
<reference evidence="1" key="1">
    <citation type="journal article" date="2016" name="Appl. Environ. Microbiol.">
        <title>Diversity of the Tetracycline Mobilome within a Chinese Pig Manure Sample.</title>
        <authorList>
            <person name="Leclercq S.O."/>
            <person name="Wang C."/>
            <person name="Zhu Y."/>
            <person name="Wu H."/>
            <person name="Du X."/>
            <person name="Liu Z."/>
            <person name="Feng J."/>
        </authorList>
    </citation>
    <scope>NUCLEOTIDE SEQUENCE</scope>
</reference>
<dbReference type="EMBL" id="KU736876">
    <property type="protein sequence ID" value="AMP42389.1"/>
    <property type="molecule type" value="Genomic_DNA"/>
</dbReference>
<name>A0A142BWA1_9BACT</name>
<accession>A0A142BWA1</accession>
<evidence type="ECO:0000313" key="1">
    <source>
        <dbReference type="EMBL" id="AMP42389.1"/>
    </source>
</evidence>
<sequence>MGVYYELRGAKEGLASFRSTELVMLGETDWSDVTEGHKVIDNRKPINELYPMSNLTVVHEDEQRLDVGTHQEPNSSPTM</sequence>